<dbReference type="Proteomes" id="UP000609323">
    <property type="component" value="Unassembled WGS sequence"/>
</dbReference>
<dbReference type="EMBL" id="BMHF01000018">
    <property type="protein sequence ID" value="GGA48993.1"/>
    <property type="molecule type" value="Genomic_DNA"/>
</dbReference>
<protein>
    <recommendedName>
        <fullName evidence="4">Sugar ABC transporter permease</fullName>
    </recommendedName>
</protein>
<proteinExistence type="predicted"/>
<evidence type="ECO:0000256" key="1">
    <source>
        <dbReference type="SAM" id="Phobius"/>
    </source>
</evidence>
<organism evidence="2 3">
    <name type="scientific">Paenibacillus physcomitrellae</name>
    <dbReference type="NCBI Taxonomy" id="1619311"/>
    <lineage>
        <taxon>Bacteria</taxon>
        <taxon>Bacillati</taxon>
        <taxon>Bacillota</taxon>
        <taxon>Bacilli</taxon>
        <taxon>Bacillales</taxon>
        <taxon>Paenibacillaceae</taxon>
        <taxon>Paenibacillus</taxon>
    </lineage>
</organism>
<comment type="caution">
    <text evidence="2">The sequence shown here is derived from an EMBL/GenBank/DDBJ whole genome shotgun (WGS) entry which is preliminary data.</text>
</comment>
<feature type="transmembrane region" description="Helical" evidence="1">
    <location>
        <begin position="12"/>
        <end position="32"/>
    </location>
</feature>
<gene>
    <name evidence="2" type="ORF">GCM10010917_37860</name>
</gene>
<name>A0ABQ1GRH6_9BACL</name>
<evidence type="ECO:0000313" key="2">
    <source>
        <dbReference type="EMBL" id="GGA48993.1"/>
    </source>
</evidence>
<keyword evidence="1" id="KW-0812">Transmembrane</keyword>
<accession>A0ABQ1GRH6</accession>
<keyword evidence="1" id="KW-1133">Transmembrane helix</keyword>
<evidence type="ECO:0008006" key="4">
    <source>
        <dbReference type="Google" id="ProtNLM"/>
    </source>
</evidence>
<keyword evidence="3" id="KW-1185">Reference proteome</keyword>
<keyword evidence="1" id="KW-0472">Membrane</keyword>
<reference evidence="3" key="1">
    <citation type="journal article" date="2019" name="Int. J. Syst. Evol. Microbiol.">
        <title>The Global Catalogue of Microorganisms (GCM) 10K type strain sequencing project: providing services to taxonomists for standard genome sequencing and annotation.</title>
        <authorList>
            <consortium name="The Broad Institute Genomics Platform"/>
            <consortium name="The Broad Institute Genome Sequencing Center for Infectious Disease"/>
            <person name="Wu L."/>
            <person name="Ma J."/>
        </authorList>
    </citation>
    <scope>NUCLEOTIDE SEQUENCE [LARGE SCALE GENOMIC DNA]</scope>
    <source>
        <strain evidence="3">CGMCC 1.15044</strain>
    </source>
</reference>
<evidence type="ECO:0000313" key="3">
    <source>
        <dbReference type="Proteomes" id="UP000609323"/>
    </source>
</evidence>
<sequence>MKLLKDLARHKYIYLMLIPVIVYYVIFLYLPMYGLQIAFKDFSPVKGI</sequence>